<accession>A0A2W4YGY0</accession>
<dbReference type="InterPro" id="IPR029033">
    <property type="entry name" value="His_PPase_superfam"/>
</dbReference>
<evidence type="ECO:0000313" key="1">
    <source>
        <dbReference type="EMBL" id="PZO45835.1"/>
    </source>
</evidence>
<dbReference type="Pfam" id="PF00300">
    <property type="entry name" value="His_Phos_1"/>
    <property type="match status" value="1"/>
</dbReference>
<reference evidence="2" key="1">
    <citation type="submission" date="2018-04" db="EMBL/GenBank/DDBJ databases">
        <authorList>
            <person name="Cornet L."/>
        </authorList>
    </citation>
    <scope>NUCLEOTIDE SEQUENCE [LARGE SCALE GENOMIC DNA]</scope>
</reference>
<comment type="caution">
    <text evidence="1">The sequence shown here is derived from an EMBL/GenBank/DDBJ whole genome shotgun (WGS) entry which is preliminary data.</text>
</comment>
<dbReference type="SUPFAM" id="SSF53254">
    <property type="entry name" value="Phosphoglycerate mutase-like"/>
    <property type="match status" value="1"/>
</dbReference>
<dbReference type="InterPro" id="IPR013078">
    <property type="entry name" value="His_Pase_superF_clade-1"/>
</dbReference>
<dbReference type="Proteomes" id="UP000249081">
    <property type="component" value="Unassembled WGS sequence"/>
</dbReference>
<gene>
    <name evidence="1" type="ORF">DCF17_00355</name>
</gene>
<organism evidence="1 2">
    <name type="scientific">Shackletoniella antarctica</name>
    <dbReference type="NCBI Taxonomy" id="268115"/>
    <lineage>
        <taxon>Bacteria</taxon>
        <taxon>Bacillati</taxon>
        <taxon>Cyanobacteriota</taxon>
        <taxon>Cyanophyceae</taxon>
        <taxon>Oculatellales</taxon>
        <taxon>Oculatellaceae</taxon>
        <taxon>Shackletoniella</taxon>
    </lineage>
</organism>
<evidence type="ECO:0000313" key="2">
    <source>
        <dbReference type="Proteomes" id="UP000249081"/>
    </source>
</evidence>
<evidence type="ECO:0008006" key="3">
    <source>
        <dbReference type="Google" id="ProtNLM"/>
    </source>
</evidence>
<reference evidence="1 2" key="2">
    <citation type="submission" date="2018-06" db="EMBL/GenBank/DDBJ databases">
        <title>Metagenomic assembly of (sub)arctic Cyanobacteria and their associated microbiome from non-axenic cultures.</title>
        <authorList>
            <person name="Baurain D."/>
        </authorList>
    </citation>
    <scope>NUCLEOTIDE SEQUENCE [LARGE SCALE GENOMIC DNA]</scope>
    <source>
        <strain evidence="1">ULC041bin1</strain>
    </source>
</reference>
<dbReference type="Gene3D" id="3.40.50.1240">
    <property type="entry name" value="Phosphoglycerate mutase-like"/>
    <property type="match status" value="1"/>
</dbReference>
<sequence>MTLEERFTFVPPGGESWQQMEQRLLAHLQGWRQLSKSAAVVAHGGVLRALIPLLLNEPRESSFRYDLDDASVSVFGVGAEGFEVLGLNSVGHLERGQ</sequence>
<dbReference type="AlphaFoldDB" id="A0A2W4YGY0"/>
<protein>
    <recommendedName>
        <fullName evidence="3">Histidine phosphatase family protein</fullName>
    </recommendedName>
</protein>
<proteinExistence type="predicted"/>
<dbReference type="EMBL" id="QBMN01000001">
    <property type="protein sequence ID" value="PZO45835.1"/>
    <property type="molecule type" value="Genomic_DNA"/>
</dbReference>
<name>A0A2W4YGY0_9CYAN</name>